<gene>
    <name evidence="1" type="ORF">DB31_5746</name>
</gene>
<dbReference type="RefSeq" id="WP_240486625.1">
    <property type="nucleotide sequence ID" value="NZ_JMCB01000003.1"/>
</dbReference>
<dbReference type="AlphaFoldDB" id="A0A085WSP1"/>
<comment type="caution">
    <text evidence="1">The sequence shown here is derived from an EMBL/GenBank/DDBJ whole genome shotgun (WGS) entry which is preliminary data.</text>
</comment>
<dbReference type="Proteomes" id="UP000028725">
    <property type="component" value="Unassembled WGS sequence"/>
</dbReference>
<organism evidence="1 2">
    <name type="scientific">Hyalangium minutum</name>
    <dbReference type="NCBI Taxonomy" id="394096"/>
    <lineage>
        <taxon>Bacteria</taxon>
        <taxon>Pseudomonadati</taxon>
        <taxon>Myxococcota</taxon>
        <taxon>Myxococcia</taxon>
        <taxon>Myxococcales</taxon>
        <taxon>Cystobacterineae</taxon>
        <taxon>Archangiaceae</taxon>
        <taxon>Hyalangium</taxon>
    </lineage>
</organism>
<accession>A0A085WSP1</accession>
<dbReference type="EMBL" id="JMCB01000003">
    <property type="protein sequence ID" value="KFE70704.1"/>
    <property type="molecule type" value="Genomic_DNA"/>
</dbReference>
<evidence type="ECO:0000313" key="2">
    <source>
        <dbReference type="Proteomes" id="UP000028725"/>
    </source>
</evidence>
<evidence type="ECO:0000313" key="1">
    <source>
        <dbReference type="EMBL" id="KFE70704.1"/>
    </source>
</evidence>
<protein>
    <recommendedName>
        <fullName evidence="3">Type I phosphodiesterase/nucleotide pyrophosphatase</fullName>
    </recommendedName>
</protein>
<keyword evidence="2" id="KW-1185">Reference proteome</keyword>
<dbReference type="STRING" id="394096.DB31_5746"/>
<sequence>MLALLLLGLAAPACDWEHYAMMNSVPAKGDASLNPVVRVYLGLDGLSHATVTQAREQGAFPAANLARLIPMFPATSDASWTRILHTQRFAGFEFGHFDPVKDKVYNKAIGGLLVHLVPPLEELPFTLPAYAQTPAYYKAFDYHASAYLDALWSYDRPFYGYYRGLDNLFVALEGRSQVQDTFSAYVLETDVVGHLRSQEDVVNALVSLSDRIERFKREHPERTFIFTLFGDHGIDGVAKPPDKVVDFRDQLHDAGVATVESFKEADKVDGPATVAILHTRVTYVALHARPERISEVARLASTCAAADLVFSRGEPREGYPEGLQWVGVWREGALLASFAYEAGTDSYWLPSDGNWEALDLPIFLPPGADHGVFTDEALFALSVERTYPDFFFRARTAFEPISVEFPADILVSYRHPFMSVGYQAPVGSANEIGTAGSHGAMDRLGSTGALLSEERELPSVVRSDNVLDLFPALVDHMREREVKIIPGAQGAELDYAALP</sequence>
<proteinExistence type="predicted"/>
<name>A0A085WSP1_9BACT</name>
<evidence type="ECO:0008006" key="3">
    <source>
        <dbReference type="Google" id="ProtNLM"/>
    </source>
</evidence>
<dbReference type="SUPFAM" id="SSF53649">
    <property type="entry name" value="Alkaline phosphatase-like"/>
    <property type="match status" value="1"/>
</dbReference>
<reference evidence="1 2" key="1">
    <citation type="submission" date="2014-04" db="EMBL/GenBank/DDBJ databases">
        <title>Genome assembly of Hyalangium minutum DSM 14724.</title>
        <authorList>
            <person name="Sharma G."/>
            <person name="Subramanian S."/>
        </authorList>
    </citation>
    <scope>NUCLEOTIDE SEQUENCE [LARGE SCALE GENOMIC DNA]</scope>
    <source>
        <strain evidence="1 2">DSM 14724</strain>
    </source>
</reference>
<dbReference type="InterPro" id="IPR017850">
    <property type="entry name" value="Alkaline_phosphatase_core_sf"/>
</dbReference>